<dbReference type="Gene3D" id="1.25.40.10">
    <property type="entry name" value="Tetratricopeptide repeat domain"/>
    <property type="match status" value="1"/>
</dbReference>
<dbReference type="OrthoDB" id="9991317at2759"/>
<organism evidence="1 2">
    <name type="scientific">Glonium stellatum</name>
    <dbReference type="NCBI Taxonomy" id="574774"/>
    <lineage>
        <taxon>Eukaryota</taxon>
        <taxon>Fungi</taxon>
        <taxon>Dikarya</taxon>
        <taxon>Ascomycota</taxon>
        <taxon>Pezizomycotina</taxon>
        <taxon>Dothideomycetes</taxon>
        <taxon>Pleosporomycetidae</taxon>
        <taxon>Gloniales</taxon>
        <taxon>Gloniaceae</taxon>
        <taxon>Glonium</taxon>
    </lineage>
</organism>
<evidence type="ECO:0000313" key="2">
    <source>
        <dbReference type="Proteomes" id="UP000250140"/>
    </source>
</evidence>
<dbReference type="EMBL" id="KV748645">
    <property type="protein sequence ID" value="OCL13956.1"/>
    <property type="molecule type" value="Genomic_DNA"/>
</dbReference>
<dbReference type="AlphaFoldDB" id="A0A8E2FBJ0"/>
<sequence>MEVAASEGLESVIQRMQARLNSASLSSGSRATVSFNLSLRLRARYRKEQSYEDLLDSIRLAKVAIDDGDNIRPAIRARRIYHLGIVLQDKYLETGSLQDLQAAIQYKEKGLKITPDDEKAEARISRIEGTGNAWGWLFQRTNDISDLEKGRFHIQAALDQTAGDDPARAGRLDSSGVVHRDLFLKTRNISHLEKSISHFRNALDMTPQSDPNVARRQDILGCVYGDRYQEIRSEVDLNDSIHYTQLAVNSTPKGHKHRAERLDNLVIGHQDRYLKHRSSGDLQVALDLFEESSRELNSPPIKRMGAASRALDASIQLGDWARAAVIVEQFINLLPLSTPRTNSNEDLQFALRNFSGIGSVAASVFIKAGKTALEALEMLERGRGIISSVAMELRSDNSSLKEHDPQMWLRHSELREAVASAMNSTHRSVLKVDKMSTDDYTAKSIELQQLSDALDSYQAELRNLPTFQYPQHILSEAQLLELAVAGPIVSFNTTYLGSHATLIAKDGIRNLPLPLLKLKDIEECIITTTSFKDISRPAKPKSLKVNGVSIPVSQPIALRDIVKTMRWLWDVAVKPILEELGLLWQCPPQRLPSIWWIGGSLMSLLPIHAAGYHDAGSTQNTLSHVISSYIPTLKALQFSRRKPWVPFPVREHVEQATQVKVLVVEMPTTPGIPGSLNTSRETRAI</sequence>
<protein>
    <recommendedName>
        <fullName evidence="3">CHAT domain-containing protein</fullName>
    </recommendedName>
</protein>
<dbReference type="InterPro" id="IPR011990">
    <property type="entry name" value="TPR-like_helical_dom_sf"/>
</dbReference>
<dbReference type="Proteomes" id="UP000250140">
    <property type="component" value="Unassembled WGS sequence"/>
</dbReference>
<gene>
    <name evidence="1" type="ORF">AOQ84DRAFT_74259</name>
</gene>
<proteinExistence type="predicted"/>
<keyword evidence="2" id="KW-1185">Reference proteome</keyword>
<evidence type="ECO:0000313" key="1">
    <source>
        <dbReference type="EMBL" id="OCL13956.1"/>
    </source>
</evidence>
<accession>A0A8E2FBJ0</accession>
<evidence type="ECO:0008006" key="3">
    <source>
        <dbReference type="Google" id="ProtNLM"/>
    </source>
</evidence>
<reference evidence="1 2" key="1">
    <citation type="journal article" date="2016" name="Nat. Commun.">
        <title>Ectomycorrhizal ecology is imprinted in the genome of the dominant symbiotic fungus Cenococcum geophilum.</title>
        <authorList>
            <consortium name="DOE Joint Genome Institute"/>
            <person name="Peter M."/>
            <person name="Kohler A."/>
            <person name="Ohm R.A."/>
            <person name="Kuo A."/>
            <person name="Krutzmann J."/>
            <person name="Morin E."/>
            <person name="Arend M."/>
            <person name="Barry K.W."/>
            <person name="Binder M."/>
            <person name="Choi C."/>
            <person name="Clum A."/>
            <person name="Copeland A."/>
            <person name="Grisel N."/>
            <person name="Haridas S."/>
            <person name="Kipfer T."/>
            <person name="LaButti K."/>
            <person name="Lindquist E."/>
            <person name="Lipzen A."/>
            <person name="Maire R."/>
            <person name="Meier B."/>
            <person name="Mihaltcheva S."/>
            <person name="Molinier V."/>
            <person name="Murat C."/>
            <person name="Poggeler S."/>
            <person name="Quandt C.A."/>
            <person name="Sperisen C."/>
            <person name="Tritt A."/>
            <person name="Tisserant E."/>
            <person name="Crous P.W."/>
            <person name="Henrissat B."/>
            <person name="Nehls U."/>
            <person name="Egli S."/>
            <person name="Spatafora J.W."/>
            <person name="Grigoriev I.V."/>
            <person name="Martin F.M."/>
        </authorList>
    </citation>
    <scope>NUCLEOTIDE SEQUENCE [LARGE SCALE GENOMIC DNA]</scope>
    <source>
        <strain evidence="1 2">CBS 207.34</strain>
    </source>
</reference>
<name>A0A8E2FBJ0_9PEZI</name>